<keyword evidence="12" id="KW-0961">Cell wall biogenesis/degradation</keyword>
<evidence type="ECO:0000256" key="6">
    <source>
        <dbReference type="ARBA" id="ARBA00022840"/>
    </source>
</evidence>
<dbReference type="Gene3D" id="3.90.190.20">
    <property type="entry name" value="Mur ligase, C-terminal domain"/>
    <property type="match status" value="1"/>
</dbReference>
<evidence type="ECO:0000256" key="8">
    <source>
        <dbReference type="ARBA" id="ARBA00022960"/>
    </source>
</evidence>
<keyword evidence="16" id="KW-1185">Reference proteome</keyword>
<dbReference type="SUPFAM" id="SSF53623">
    <property type="entry name" value="MurD-like peptide ligases, catalytic domain"/>
    <property type="match status" value="1"/>
</dbReference>
<dbReference type="SUPFAM" id="SSF51419">
    <property type="entry name" value="PLP-binding barrel"/>
    <property type="match status" value="1"/>
</dbReference>
<dbReference type="EMBL" id="JBHSDC010000019">
    <property type="protein sequence ID" value="MFC4232191.1"/>
    <property type="molecule type" value="Genomic_DNA"/>
</dbReference>
<protein>
    <recommendedName>
        <fullName evidence="13">Alanine racemase</fullName>
        <ecNumber evidence="13">5.1.1.1</ecNumber>
    </recommendedName>
</protein>
<dbReference type="EC" id="5.1.1.1" evidence="13"/>
<dbReference type="InterPro" id="IPR005863">
    <property type="entry name" value="UDP-N-AcMur_synth"/>
</dbReference>
<dbReference type="NCBIfam" id="TIGR01143">
    <property type="entry name" value="murF"/>
    <property type="match status" value="1"/>
</dbReference>
<keyword evidence="10 13" id="KW-0413">Isomerase</keyword>
<comment type="function">
    <text evidence="13">Catalyzes the interconversion of L-alanine and D-alanine. May also act on other amino acids.</text>
</comment>
<feature type="active site" description="Proton acceptor; specific for D-alanine" evidence="13">
    <location>
        <position position="491"/>
    </location>
</feature>
<keyword evidence="6" id="KW-0067">ATP-binding</keyword>
<dbReference type="Pfam" id="PF00842">
    <property type="entry name" value="Ala_racemase_C"/>
    <property type="match status" value="1"/>
</dbReference>
<feature type="binding site" evidence="13">
    <location>
        <position position="766"/>
    </location>
    <ligand>
        <name>substrate</name>
    </ligand>
</feature>
<evidence type="ECO:0000256" key="5">
    <source>
        <dbReference type="ARBA" id="ARBA00022741"/>
    </source>
</evidence>
<comment type="similarity">
    <text evidence="13">Belongs to the alanine racemase family.</text>
</comment>
<keyword evidence="7 13" id="KW-0663">Pyridoxal phosphate</keyword>
<dbReference type="InterPro" id="IPR035911">
    <property type="entry name" value="MurE/MurF_N"/>
</dbReference>
<dbReference type="Gene3D" id="3.20.20.10">
    <property type="entry name" value="Alanine racemase"/>
    <property type="match status" value="1"/>
</dbReference>
<dbReference type="InterPro" id="IPR001608">
    <property type="entry name" value="Ala_racemase_N"/>
</dbReference>
<dbReference type="InterPro" id="IPR051046">
    <property type="entry name" value="MurCDEF_CellWall_CoF430Synth"/>
</dbReference>
<dbReference type="NCBIfam" id="TIGR00492">
    <property type="entry name" value="alr"/>
    <property type="match status" value="1"/>
</dbReference>
<reference evidence="16" key="1">
    <citation type="journal article" date="2019" name="Int. J. Syst. Evol. Microbiol.">
        <title>The Global Catalogue of Microorganisms (GCM) 10K type strain sequencing project: providing services to taxonomists for standard genome sequencing and annotation.</title>
        <authorList>
            <consortium name="The Broad Institute Genomics Platform"/>
            <consortium name="The Broad Institute Genome Sequencing Center for Infectious Disease"/>
            <person name="Wu L."/>
            <person name="Ma J."/>
        </authorList>
    </citation>
    <scope>NUCLEOTIDE SEQUENCE [LARGE SCALE GENOMIC DNA]</scope>
    <source>
        <strain evidence="16">CECT 8010</strain>
    </source>
</reference>
<dbReference type="Gene3D" id="3.40.1190.10">
    <property type="entry name" value="Mur-like, catalytic domain"/>
    <property type="match status" value="1"/>
</dbReference>
<comment type="catalytic activity">
    <reaction evidence="13">
        <text>L-alanine = D-alanine</text>
        <dbReference type="Rhea" id="RHEA:20249"/>
        <dbReference type="ChEBI" id="CHEBI:57416"/>
        <dbReference type="ChEBI" id="CHEBI:57972"/>
        <dbReference type="EC" id="5.1.1.1"/>
    </reaction>
</comment>
<dbReference type="InterPro" id="IPR036565">
    <property type="entry name" value="Mur-like_cat_sf"/>
</dbReference>
<comment type="pathway">
    <text evidence="13">Amino-acid biosynthesis; D-alanine biosynthesis; D-alanine from L-alanine: step 1/1.</text>
</comment>
<dbReference type="SMART" id="SM01005">
    <property type="entry name" value="Ala_racemase_C"/>
    <property type="match status" value="1"/>
</dbReference>
<dbReference type="InterPro" id="IPR011079">
    <property type="entry name" value="Ala_racemase_C"/>
</dbReference>
<dbReference type="InterPro" id="IPR029066">
    <property type="entry name" value="PLP-binding_barrel"/>
</dbReference>
<dbReference type="Gene3D" id="2.40.37.10">
    <property type="entry name" value="Lyase, Ornithine Decarboxylase, Chain A, domain 1"/>
    <property type="match status" value="1"/>
</dbReference>
<keyword evidence="5" id="KW-0547">Nucleotide-binding</keyword>
<organism evidence="15 16">
    <name type="scientific">Parasediminibacterium paludis</name>
    <dbReference type="NCBI Taxonomy" id="908966"/>
    <lineage>
        <taxon>Bacteria</taxon>
        <taxon>Pseudomonadati</taxon>
        <taxon>Bacteroidota</taxon>
        <taxon>Chitinophagia</taxon>
        <taxon>Chitinophagales</taxon>
        <taxon>Chitinophagaceae</taxon>
        <taxon>Parasediminibacterium</taxon>
    </lineage>
</organism>
<evidence type="ECO:0000256" key="7">
    <source>
        <dbReference type="ARBA" id="ARBA00022898"/>
    </source>
</evidence>
<dbReference type="NCBIfam" id="NF008897">
    <property type="entry name" value="PRK11930.1"/>
    <property type="match status" value="1"/>
</dbReference>
<dbReference type="Pfam" id="PF01168">
    <property type="entry name" value="Ala_racemase_N"/>
    <property type="match status" value="1"/>
</dbReference>
<dbReference type="SUPFAM" id="SSF53244">
    <property type="entry name" value="MurD-like peptide ligases, peptide-binding domain"/>
    <property type="match status" value="1"/>
</dbReference>
<sequence length="823" mass="92930">MPYSIKHIAQIISASCAVLEEASIVYLLIDSRKIVFPETSLFFALTGPRRDGHSYIHEVYKRGVRNFVVSQKIDTTLYPNANFLLVNDVLKALQTLASHHRSQFHYPVIGITGSNGKTIVKEWLYQLLQGEENIVRSPRSYNSQVGVPLSVWQMQRQHTLGIFEAGISTVGEMEALANIIQPTIGILTNIGEAHSEGFANDEEKLKEKLQLFTHCQQLVYCKDALPTGNNIEALLNPSIQLFSWSKKDIATVQITSETRLLNQTEIFILYQEKSFSIFIPFTDTASIDNAISCICVMLLKGFEIATIQSRLLQLQPVEMRMQLKKGVNNTYILNDSYSNDLSSLSIALDYLKQQSGSANTTVILSDILQAGIADDKLYVMVANELQQRHIHRFIGIGKVISKYHVVFNNIQQTSFYNTTDDFLQQATHHQFSNDYILLKGARVFAFERINHWLEQKVHQTVMEINLSAMVHNVKQYQQKLLPTTKLMAMVKAFSYGSGSVEVARLLQFHKVDYLAVAYADEGVDLRKAGITLPIMVMNVDEAGFDALVDYNLEPEIYSFNIYNSFQQYLFQQGIQQFPIHIKFNTGMNRLGFEVDDVEILAKQLVKQQTFVVKTVFSHLVASESAEHDGFTQHQAILFNTACAVLEQQLPNRFIKHLANSSGIFRHPNLQYNMVRLGIGLYGVDSANGTELHLQPVATLKTTIAQIRTVKANDTVGYNRKGKVLRDSKIATIRIGYADGFNRQLGNGVGKVWLHHQLAPVIGNVCMDMVMIDVTDIVNVQEGDEVEVFGKHLPIQQVAVWCNTIAYEVMTTISQRVKRVYIEE</sequence>
<accession>A0ABV8PXP0</accession>
<dbReference type="PANTHER" id="PTHR43024">
    <property type="entry name" value="UDP-N-ACETYLMURAMOYL-TRIPEPTIDE--D-ALANYL-D-ALANINE LIGASE"/>
    <property type="match status" value="1"/>
</dbReference>
<evidence type="ECO:0000313" key="15">
    <source>
        <dbReference type="EMBL" id="MFC4232191.1"/>
    </source>
</evidence>
<dbReference type="Proteomes" id="UP001595906">
    <property type="component" value="Unassembled WGS sequence"/>
</dbReference>
<evidence type="ECO:0000256" key="2">
    <source>
        <dbReference type="ARBA" id="ARBA00022490"/>
    </source>
</evidence>
<dbReference type="GO" id="GO:0016874">
    <property type="term" value="F:ligase activity"/>
    <property type="evidence" value="ECO:0007669"/>
    <property type="project" value="UniProtKB-KW"/>
</dbReference>
<keyword evidence="11" id="KW-0131">Cell cycle</keyword>
<evidence type="ECO:0000256" key="3">
    <source>
        <dbReference type="ARBA" id="ARBA00022598"/>
    </source>
</evidence>
<dbReference type="SUPFAM" id="SSF50621">
    <property type="entry name" value="Alanine racemase C-terminal domain-like"/>
    <property type="match status" value="1"/>
</dbReference>
<dbReference type="Gene3D" id="3.40.1390.10">
    <property type="entry name" value="MurE/MurF, N-terminal domain"/>
    <property type="match status" value="1"/>
</dbReference>
<dbReference type="SUPFAM" id="SSF63418">
    <property type="entry name" value="MurE/MurF N-terminal domain"/>
    <property type="match status" value="1"/>
</dbReference>
<dbReference type="PRINTS" id="PR00992">
    <property type="entry name" value="ALARACEMASE"/>
</dbReference>
<keyword evidence="2" id="KW-0963">Cytoplasm</keyword>
<feature type="binding site" evidence="13">
    <location>
        <position position="589"/>
    </location>
    <ligand>
        <name>substrate</name>
    </ligand>
</feature>
<dbReference type="InterPro" id="IPR013221">
    <property type="entry name" value="Mur_ligase_cen"/>
</dbReference>
<dbReference type="HAMAP" id="MF_01201">
    <property type="entry name" value="Ala_racemase"/>
    <property type="match status" value="1"/>
</dbReference>
<name>A0ABV8PXP0_9BACT</name>
<evidence type="ECO:0000256" key="1">
    <source>
        <dbReference type="ARBA" id="ARBA00001933"/>
    </source>
</evidence>
<evidence type="ECO:0000259" key="14">
    <source>
        <dbReference type="SMART" id="SM01005"/>
    </source>
</evidence>
<evidence type="ECO:0000256" key="12">
    <source>
        <dbReference type="ARBA" id="ARBA00023316"/>
    </source>
</evidence>
<proteinExistence type="inferred from homology"/>
<dbReference type="InterPro" id="IPR000821">
    <property type="entry name" value="Ala_racemase"/>
</dbReference>
<dbReference type="RefSeq" id="WP_379013951.1">
    <property type="nucleotide sequence ID" value="NZ_JBHSDC010000019.1"/>
</dbReference>
<evidence type="ECO:0000256" key="13">
    <source>
        <dbReference type="HAMAP-Rule" id="MF_01201"/>
    </source>
</evidence>
<evidence type="ECO:0000256" key="4">
    <source>
        <dbReference type="ARBA" id="ARBA00022618"/>
    </source>
</evidence>
<keyword evidence="4" id="KW-0132">Cell division</keyword>
<gene>
    <name evidence="15" type="ORF">ACFOW1_09835</name>
</gene>
<evidence type="ECO:0000256" key="11">
    <source>
        <dbReference type="ARBA" id="ARBA00023306"/>
    </source>
</evidence>
<dbReference type="CDD" id="cd00430">
    <property type="entry name" value="PLPDE_III_AR"/>
    <property type="match status" value="1"/>
</dbReference>
<keyword evidence="3 15" id="KW-0436">Ligase</keyword>
<feature type="active site" description="Proton acceptor; specific for L-alanine" evidence="13">
    <location>
        <position position="717"/>
    </location>
</feature>
<dbReference type="Pfam" id="PF08245">
    <property type="entry name" value="Mur_ligase_M"/>
    <property type="match status" value="1"/>
</dbReference>
<evidence type="ECO:0000256" key="9">
    <source>
        <dbReference type="ARBA" id="ARBA00022984"/>
    </source>
</evidence>
<dbReference type="InterPro" id="IPR009006">
    <property type="entry name" value="Ala_racemase/Decarboxylase_C"/>
</dbReference>
<dbReference type="InterPro" id="IPR036615">
    <property type="entry name" value="Mur_ligase_C_dom_sf"/>
</dbReference>
<keyword evidence="8" id="KW-0133">Cell shape</keyword>
<evidence type="ECO:0000313" key="16">
    <source>
        <dbReference type="Proteomes" id="UP001595906"/>
    </source>
</evidence>
<comment type="caution">
    <text evidence="15">The sequence shown here is derived from an EMBL/GenBank/DDBJ whole genome shotgun (WGS) entry which is preliminary data.</text>
</comment>
<evidence type="ECO:0000256" key="10">
    <source>
        <dbReference type="ARBA" id="ARBA00023235"/>
    </source>
</evidence>
<comment type="cofactor">
    <cofactor evidence="1 13">
        <name>pyridoxal 5'-phosphate</name>
        <dbReference type="ChEBI" id="CHEBI:597326"/>
    </cofactor>
</comment>
<dbReference type="PANTHER" id="PTHR43024:SF1">
    <property type="entry name" value="UDP-N-ACETYLMURAMOYL-TRIPEPTIDE--D-ALANYL-D-ALANINE LIGASE"/>
    <property type="match status" value="1"/>
</dbReference>
<feature type="modified residue" description="N6-(pyridoxal phosphate)lysine" evidence="13">
    <location>
        <position position="491"/>
    </location>
</feature>
<feature type="domain" description="Alanine racemase C-terminal" evidence="14">
    <location>
        <begin position="696"/>
        <end position="821"/>
    </location>
</feature>
<keyword evidence="9" id="KW-0573">Peptidoglycan synthesis</keyword>